<dbReference type="EMBL" id="LASW01000041">
    <property type="protein sequence ID" value="KKB99207.1"/>
    <property type="molecule type" value="Genomic_DNA"/>
</dbReference>
<organism evidence="1 2">
    <name type="scientific">Mycolicibacter arupensis</name>
    <dbReference type="NCBI Taxonomy" id="342002"/>
    <lineage>
        <taxon>Bacteria</taxon>
        <taxon>Bacillati</taxon>
        <taxon>Actinomycetota</taxon>
        <taxon>Actinomycetes</taxon>
        <taxon>Mycobacteriales</taxon>
        <taxon>Mycobacteriaceae</taxon>
        <taxon>Mycolicibacter</taxon>
    </lineage>
</organism>
<evidence type="ECO:0000313" key="1">
    <source>
        <dbReference type="EMBL" id="KKB99207.1"/>
    </source>
</evidence>
<dbReference type="STRING" id="342002.BST15_17680"/>
<accession>A0A0F5MYV4</accession>
<reference evidence="2" key="1">
    <citation type="submission" date="2015-04" db="EMBL/GenBank/DDBJ databases">
        <title>Genome sequence of Mycobacterium arupense GUC1.</title>
        <authorList>
            <person name="Greninger A.L."/>
            <person name="Cunningham G."/>
            <person name="Chiu C.Y."/>
            <person name="Miller S."/>
        </authorList>
    </citation>
    <scope>NUCLEOTIDE SEQUENCE [LARGE SCALE GENOMIC DNA]</scope>
    <source>
        <strain evidence="2">GUC1</strain>
    </source>
</reference>
<dbReference type="Proteomes" id="UP000034416">
    <property type="component" value="Unassembled WGS sequence"/>
</dbReference>
<evidence type="ECO:0008006" key="3">
    <source>
        <dbReference type="Google" id="ProtNLM"/>
    </source>
</evidence>
<dbReference type="AlphaFoldDB" id="A0A0F5MYV4"/>
<evidence type="ECO:0000313" key="2">
    <source>
        <dbReference type="Proteomes" id="UP000034416"/>
    </source>
</evidence>
<dbReference type="PATRIC" id="fig|342002.3.peg.3177"/>
<dbReference type="RefSeq" id="WP_046189602.1">
    <property type="nucleotide sequence ID" value="NZ_JACKUJ010000002.1"/>
</dbReference>
<protein>
    <recommendedName>
        <fullName evidence="3">DUF3060 domain-containing protein</fullName>
    </recommendedName>
</protein>
<dbReference type="InterPro" id="IPR021417">
    <property type="entry name" value="DUF3060"/>
</dbReference>
<gene>
    <name evidence="1" type="ORF">WR43_10865</name>
</gene>
<proteinExistence type="predicted"/>
<sequence>MSHGTHLHLRTLLAGGIALLTVAVAGCESEDPPKSGRISKNYEGRFSNTISYESFGATSTLDCAEGKSLNVVGSNNKLTVRGRCEEVTISGADNRITIERVDKVLRLTGINNSVTYRGGEPKVDNHGSRNTVTDKR</sequence>
<dbReference type="Pfam" id="PF11259">
    <property type="entry name" value="DUF3060"/>
    <property type="match status" value="1"/>
</dbReference>
<comment type="caution">
    <text evidence="1">The sequence shown here is derived from an EMBL/GenBank/DDBJ whole genome shotgun (WGS) entry which is preliminary data.</text>
</comment>
<name>A0A0F5MYV4_9MYCO</name>